<dbReference type="InterPro" id="IPR015943">
    <property type="entry name" value="WD40/YVTN_repeat-like_dom_sf"/>
</dbReference>
<evidence type="ECO:0000256" key="1">
    <source>
        <dbReference type="ARBA" id="ARBA00009341"/>
    </source>
</evidence>
<feature type="domain" description="Histone-binding protein RBBP4-like N-terminal" evidence="4">
    <location>
        <begin position="20"/>
        <end position="59"/>
    </location>
</feature>
<comment type="similarity">
    <text evidence="1">Belongs to the WD repeat RBAP46/RBAP48/MSI1 family.</text>
</comment>
<evidence type="ECO:0000256" key="3">
    <source>
        <dbReference type="ARBA" id="ARBA00022737"/>
    </source>
</evidence>
<dbReference type="Proteomes" id="UP000594638">
    <property type="component" value="Unassembled WGS sequence"/>
</dbReference>
<protein>
    <submittedName>
        <fullName evidence="5">WD-40 repeat-containing MSI1</fullName>
    </submittedName>
</protein>
<comment type="caution">
    <text evidence="5">The sequence shown here is derived from an EMBL/GenBank/DDBJ whole genome shotgun (WGS) entry which is preliminary data.</text>
</comment>
<dbReference type="InterPro" id="IPR022052">
    <property type="entry name" value="Histone-bd_RBBP4-like_N"/>
</dbReference>
<organism evidence="5 6">
    <name type="scientific">Olea europaea subsp. europaea</name>
    <dbReference type="NCBI Taxonomy" id="158383"/>
    <lineage>
        <taxon>Eukaryota</taxon>
        <taxon>Viridiplantae</taxon>
        <taxon>Streptophyta</taxon>
        <taxon>Embryophyta</taxon>
        <taxon>Tracheophyta</taxon>
        <taxon>Spermatophyta</taxon>
        <taxon>Magnoliopsida</taxon>
        <taxon>eudicotyledons</taxon>
        <taxon>Gunneridae</taxon>
        <taxon>Pentapetalae</taxon>
        <taxon>asterids</taxon>
        <taxon>lamiids</taxon>
        <taxon>Lamiales</taxon>
        <taxon>Oleaceae</taxon>
        <taxon>Oleeae</taxon>
        <taxon>Olea</taxon>
    </lineage>
</organism>
<evidence type="ECO:0000313" key="6">
    <source>
        <dbReference type="Proteomes" id="UP000594638"/>
    </source>
</evidence>
<evidence type="ECO:0000313" key="5">
    <source>
        <dbReference type="EMBL" id="CAA2961088.1"/>
    </source>
</evidence>
<sequence length="191" mass="20855">MGKDEEETRAEIEELFVNKKYKILEKNLYDPMITHALEWPSLMIEWLPDLEEPSGKDYSDACGSRVGGSKEMVAGCGADGGASNGDDGVMLVIAILVVDMAVGAIFVESGGRGLGHGANVNGDAVMLYWWWYVRDGPDGSLAIVTAFMVNGSLKEFLQKKDRRDSEQHITPSNSNLVRSRMEIIDGKLLGA</sequence>
<accession>A0A8S0Q2R7</accession>
<dbReference type="Pfam" id="PF12265">
    <property type="entry name" value="CAF1C_H4-bd"/>
    <property type="match status" value="1"/>
</dbReference>
<dbReference type="Gramene" id="OE9A103726T1">
    <property type="protein sequence ID" value="OE9A103726C1"/>
    <property type="gene ID" value="OE9A103726"/>
</dbReference>
<keyword evidence="2" id="KW-0853">WD repeat</keyword>
<dbReference type="OrthoDB" id="1691612at2759"/>
<dbReference type="EMBL" id="CACTIH010000496">
    <property type="protein sequence ID" value="CAA2961088.1"/>
    <property type="molecule type" value="Genomic_DNA"/>
</dbReference>
<reference evidence="5 6" key="1">
    <citation type="submission" date="2019-12" db="EMBL/GenBank/DDBJ databases">
        <authorList>
            <person name="Alioto T."/>
            <person name="Alioto T."/>
            <person name="Gomez Garrido J."/>
        </authorList>
    </citation>
    <scope>NUCLEOTIDE SEQUENCE [LARGE SCALE GENOMIC DNA]</scope>
</reference>
<evidence type="ECO:0000256" key="2">
    <source>
        <dbReference type="ARBA" id="ARBA00022574"/>
    </source>
</evidence>
<keyword evidence="6" id="KW-1185">Reference proteome</keyword>
<keyword evidence="3" id="KW-0677">Repeat</keyword>
<proteinExistence type="inferred from homology"/>
<dbReference type="AlphaFoldDB" id="A0A8S0Q2R7"/>
<dbReference type="Gene3D" id="2.130.10.10">
    <property type="entry name" value="YVTN repeat-like/Quinoprotein amine dehydrogenase"/>
    <property type="match status" value="1"/>
</dbReference>
<gene>
    <name evidence="5" type="ORF">OLEA9_A103726</name>
</gene>
<name>A0A8S0Q2R7_OLEEU</name>
<evidence type="ECO:0000259" key="4">
    <source>
        <dbReference type="Pfam" id="PF12265"/>
    </source>
</evidence>